<dbReference type="PANTHER" id="PTHR13308">
    <property type="entry name" value="NEDD4-BINDING PROTEIN 2-LIKE 1"/>
    <property type="match status" value="1"/>
</dbReference>
<comment type="caution">
    <text evidence="1">The sequence shown here is derived from an EMBL/GenBank/DDBJ whole genome shotgun (WGS) entry which is preliminary data.</text>
</comment>
<name>A0A0F8VW18_9ZZZZ</name>
<proteinExistence type="predicted"/>
<protein>
    <submittedName>
        <fullName evidence="1">Uncharacterized protein</fullName>
    </submittedName>
</protein>
<organism evidence="1">
    <name type="scientific">marine sediment metagenome</name>
    <dbReference type="NCBI Taxonomy" id="412755"/>
    <lineage>
        <taxon>unclassified sequences</taxon>
        <taxon>metagenomes</taxon>
        <taxon>ecological metagenomes</taxon>
    </lineage>
</organism>
<dbReference type="PANTHER" id="PTHR13308:SF40">
    <property type="entry name" value="NEDD4-BINDING PROTEIN 2-LIKE 1"/>
    <property type="match status" value="1"/>
</dbReference>
<dbReference type="InterPro" id="IPR027417">
    <property type="entry name" value="P-loop_NTPase"/>
</dbReference>
<dbReference type="Gene3D" id="3.40.50.300">
    <property type="entry name" value="P-loop containing nucleotide triphosphate hydrolases"/>
    <property type="match status" value="1"/>
</dbReference>
<gene>
    <name evidence="1" type="ORF">LCGC14_3143790</name>
</gene>
<reference evidence="1" key="1">
    <citation type="journal article" date="2015" name="Nature">
        <title>Complex archaea that bridge the gap between prokaryotes and eukaryotes.</title>
        <authorList>
            <person name="Spang A."/>
            <person name="Saw J.H."/>
            <person name="Jorgensen S.L."/>
            <person name="Zaremba-Niedzwiedzka K."/>
            <person name="Martijn J."/>
            <person name="Lind A.E."/>
            <person name="van Eijk R."/>
            <person name="Schleper C."/>
            <person name="Guy L."/>
            <person name="Ettema T.J."/>
        </authorList>
    </citation>
    <scope>NUCLEOTIDE SEQUENCE</scope>
</reference>
<dbReference type="InterPro" id="IPR026302">
    <property type="entry name" value="NEDD4-bd_p2"/>
</dbReference>
<sequence length="105" mass="12195">VEEAMQGDAPVIIVDNTNSQFWEMKPYVQMAQKYGYVVTFKEPDWDPQLKTPEGRWNVDFLEEMQNQPDREKVVPRDALESMVGGYEYNPTVETVLNSERPGRPL</sequence>
<accession>A0A0F8VW18</accession>
<dbReference type="AlphaFoldDB" id="A0A0F8VW18"/>
<evidence type="ECO:0000313" key="1">
    <source>
        <dbReference type="EMBL" id="KKK48568.1"/>
    </source>
</evidence>
<dbReference type="EMBL" id="LAZR01069001">
    <property type="protein sequence ID" value="KKK48568.1"/>
    <property type="molecule type" value="Genomic_DNA"/>
</dbReference>
<feature type="non-terminal residue" evidence="1">
    <location>
        <position position="1"/>
    </location>
</feature>